<dbReference type="InterPro" id="IPR036772">
    <property type="entry name" value="SRCR-like_dom_sf"/>
</dbReference>
<dbReference type="PROSITE" id="PS00420">
    <property type="entry name" value="SRCR_1"/>
    <property type="match status" value="1"/>
</dbReference>
<feature type="domain" description="SRCR" evidence="13">
    <location>
        <begin position="141"/>
        <end position="243"/>
    </location>
</feature>
<dbReference type="SUPFAM" id="SSF56487">
    <property type="entry name" value="SRCR-like"/>
    <property type="match status" value="2"/>
</dbReference>
<feature type="domain" description="SRCR" evidence="13">
    <location>
        <begin position="28"/>
        <end position="129"/>
    </location>
</feature>
<dbReference type="PRINTS" id="PR00258">
    <property type="entry name" value="SPERACTRCPTR"/>
</dbReference>
<dbReference type="InterPro" id="IPR050912">
    <property type="entry name" value="LOX-like_protein"/>
</dbReference>
<gene>
    <name evidence="14" type="ORF">CSSPJE1EN1_LOCUS29715</name>
</gene>
<keyword evidence="6" id="KW-0479">Metal-binding</keyword>
<evidence type="ECO:0000256" key="6">
    <source>
        <dbReference type="ARBA" id="ARBA00022723"/>
    </source>
</evidence>
<dbReference type="PROSITE" id="PS50287">
    <property type="entry name" value="SRCR_2"/>
    <property type="match status" value="2"/>
</dbReference>
<dbReference type="Pfam" id="PF00530">
    <property type="entry name" value="SRCR"/>
    <property type="match status" value="2"/>
</dbReference>
<evidence type="ECO:0000256" key="5">
    <source>
        <dbReference type="ARBA" id="ARBA00022525"/>
    </source>
</evidence>
<dbReference type="PROSITE" id="PS00926">
    <property type="entry name" value="LYSYL_OXIDASE"/>
    <property type="match status" value="1"/>
</dbReference>
<evidence type="ECO:0000256" key="12">
    <source>
        <dbReference type="ARBA" id="ARBA00047861"/>
    </source>
</evidence>
<evidence type="ECO:0000256" key="9">
    <source>
        <dbReference type="ARBA" id="ARBA00023008"/>
    </source>
</evidence>
<evidence type="ECO:0000256" key="1">
    <source>
        <dbReference type="ARBA" id="ARBA00001935"/>
    </source>
</evidence>
<keyword evidence="5" id="KW-0964">Secreted</keyword>
<proteinExistence type="inferred from homology"/>
<dbReference type="EMBL" id="CAXAQS010001011">
    <property type="protein sequence ID" value="CAK9254337.1"/>
    <property type="molecule type" value="Genomic_DNA"/>
</dbReference>
<protein>
    <recommendedName>
        <fullName evidence="11">protein-lysine 6-oxidase</fullName>
        <ecNumber evidence="11">1.4.3.13</ecNumber>
    </recommendedName>
</protein>
<dbReference type="EC" id="1.4.3.13" evidence="11"/>
<reference evidence="14" key="1">
    <citation type="submission" date="2024-02" db="EMBL/GenBank/DDBJ databases">
        <authorList>
            <consortium name="ELIXIR-Norway"/>
            <consortium name="Elixir Norway"/>
        </authorList>
    </citation>
    <scope>NUCLEOTIDE SEQUENCE</scope>
</reference>
<keyword evidence="4" id="KW-0886">LTQ</keyword>
<dbReference type="PANTHER" id="PTHR45817">
    <property type="entry name" value="LYSYL OXIDASE-LIKE-RELATED"/>
    <property type="match status" value="1"/>
</dbReference>
<comment type="subcellular location">
    <subcellularLocation>
        <location evidence="2">Secreted</location>
        <location evidence="2">Extracellular space</location>
    </subcellularLocation>
</comment>
<keyword evidence="9" id="KW-0186">Copper</keyword>
<keyword evidence="8" id="KW-0560">Oxidoreductase</keyword>
<dbReference type="InterPro" id="IPR001695">
    <property type="entry name" value="Lysyl_oxidase"/>
</dbReference>
<evidence type="ECO:0000256" key="3">
    <source>
        <dbReference type="ARBA" id="ARBA00007492"/>
    </source>
</evidence>
<dbReference type="SMART" id="SM00202">
    <property type="entry name" value="SR"/>
    <property type="match status" value="2"/>
</dbReference>
<sequence length="450" mass="50684">AIVVRSRMYYVSAPSRVRRAQRIPEGTIKLVGGQTNFEGNVEIYHLGRWGSICDDEWDITDANVVCKSLGFRLGALMATNNGQFGRARKLIWMDNIYCNGNEQSLDRCQFDGWKLHDCTTNEAAGVICKTKLNDTNQDINIRLNGGRNKFEGRVEVKVGNSWKLICGDGWGLLEAMVVCRQLELGYAQYAVQSSVFGGHNLSIALSGVRCKGYEKNLADCNMNGLGSVVCPAREESIAGVLCTSELPDLVPDEKEIESSAYLEDRQLMFLQCAMEENCLASSAYNIRWIYEQRRLLRFTARIANVGTADFRPFLPKHIWDWHACHRHYHSMEVFAHFDILNSQGERVAEGHKASFCLEDNNCKEGVTPKYACANYGDQGISVGCVDTYLHSVDCQWIDITDLSPGFYQLKISINPEFKVSELNFDNNAALCTFYYNSIAARVWNCTLTRP</sequence>
<evidence type="ECO:0000256" key="4">
    <source>
        <dbReference type="ARBA" id="ARBA00022477"/>
    </source>
</evidence>
<evidence type="ECO:0000256" key="7">
    <source>
        <dbReference type="ARBA" id="ARBA00022772"/>
    </source>
</evidence>
<comment type="catalytic activity">
    <reaction evidence="12">
        <text>L-lysyl-[protein] + O2 + H2O = (S)-2-amino-6-oxohexanoyl-[protein] + H2O2 + NH4(+)</text>
        <dbReference type="Rhea" id="RHEA:24544"/>
        <dbReference type="Rhea" id="RHEA-COMP:9752"/>
        <dbReference type="Rhea" id="RHEA-COMP:12448"/>
        <dbReference type="ChEBI" id="CHEBI:15377"/>
        <dbReference type="ChEBI" id="CHEBI:15379"/>
        <dbReference type="ChEBI" id="CHEBI:16240"/>
        <dbReference type="ChEBI" id="CHEBI:28938"/>
        <dbReference type="ChEBI" id="CHEBI:29969"/>
        <dbReference type="ChEBI" id="CHEBI:131803"/>
        <dbReference type="EC" id="1.4.3.13"/>
    </reaction>
</comment>
<comment type="similarity">
    <text evidence="3">Belongs to the lysyl oxidase family.</text>
</comment>
<evidence type="ECO:0000256" key="8">
    <source>
        <dbReference type="ARBA" id="ARBA00023002"/>
    </source>
</evidence>
<evidence type="ECO:0000313" key="14">
    <source>
        <dbReference type="EMBL" id="CAK9254337.1"/>
    </source>
</evidence>
<evidence type="ECO:0000256" key="11">
    <source>
        <dbReference type="ARBA" id="ARBA00038869"/>
    </source>
</evidence>
<dbReference type="Pfam" id="PF01186">
    <property type="entry name" value="Lysyl_oxidase"/>
    <property type="match status" value="1"/>
</dbReference>
<evidence type="ECO:0000256" key="2">
    <source>
        <dbReference type="ARBA" id="ARBA00004239"/>
    </source>
</evidence>
<keyword evidence="10" id="KW-1015">Disulfide bond</keyword>
<comment type="caution">
    <text evidence="14">The sequence shown here is derived from an EMBL/GenBank/DDBJ whole genome shotgun (WGS) entry which is preliminary data.</text>
</comment>
<comment type="cofactor">
    <cofactor evidence="1">
        <name>Cu cation</name>
        <dbReference type="ChEBI" id="CHEBI:23378"/>
    </cofactor>
</comment>
<evidence type="ECO:0000259" key="13">
    <source>
        <dbReference type="PROSITE" id="PS50287"/>
    </source>
</evidence>
<dbReference type="Gene3D" id="3.10.250.10">
    <property type="entry name" value="SRCR-like domain"/>
    <property type="match status" value="2"/>
</dbReference>
<feature type="non-terminal residue" evidence="14">
    <location>
        <position position="1"/>
    </location>
</feature>
<evidence type="ECO:0000256" key="10">
    <source>
        <dbReference type="ARBA" id="ARBA00023157"/>
    </source>
</evidence>
<dbReference type="PANTHER" id="PTHR45817:SF4">
    <property type="entry name" value="LYSYL OXIDASE-LIKE-RELATED"/>
    <property type="match status" value="1"/>
</dbReference>
<dbReference type="Proteomes" id="UP001497444">
    <property type="component" value="Unassembled WGS sequence"/>
</dbReference>
<dbReference type="InterPro" id="IPR001190">
    <property type="entry name" value="SRCR"/>
</dbReference>
<organism evidence="14 15">
    <name type="scientific">Sphagnum jensenii</name>
    <dbReference type="NCBI Taxonomy" id="128206"/>
    <lineage>
        <taxon>Eukaryota</taxon>
        <taxon>Viridiplantae</taxon>
        <taxon>Streptophyta</taxon>
        <taxon>Embryophyta</taxon>
        <taxon>Bryophyta</taxon>
        <taxon>Sphagnophytina</taxon>
        <taxon>Sphagnopsida</taxon>
        <taxon>Sphagnales</taxon>
        <taxon>Sphagnaceae</taxon>
        <taxon>Sphagnum</taxon>
    </lineage>
</organism>
<dbReference type="PRINTS" id="PR00074">
    <property type="entry name" value="LYSYLOXIDASE"/>
</dbReference>
<evidence type="ECO:0000313" key="15">
    <source>
        <dbReference type="Proteomes" id="UP001497444"/>
    </source>
</evidence>
<keyword evidence="7" id="KW-0801">TPQ</keyword>
<name>A0ABP0VLL0_9BRYO</name>
<accession>A0ABP0VLL0</accession>
<keyword evidence="15" id="KW-1185">Reference proteome</keyword>
<dbReference type="InterPro" id="IPR019828">
    <property type="entry name" value="Lysyl_oxidase_CS"/>
</dbReference>